<keyword evidence="1" id="KW-0812">Transmembrane</keyword>
<protein>
    <submittedName>
        <fullName evidence="2">Uncharacterized protein</fullName>
    </submittedName>
</protein>
<dbReference type="EMBL" id="KV878236">
    <property type="protein sequence ID" value="OJZ91983.1"/>
    <property type="molecule type" value="Genomic_DNA"/>
</dbReference>
<sequence>MSLSLISTITWGHCVHAGGILILFWLFGSIVHHYFPYLHPSTSLVILLSGYTSSVRFCKSKC</sequence>
<keyword evidence="1" id="KW-0472">Membrane</keyword>
<evidence type="ECO:0000313" key="3">
    <source>
        <dbReference type="Proteomes" id="UP000184063"/>
    </source>
</evidence>
<gene>
    <name evidence="2" type="ORF">ASPFODRAFT_39189</name>
</gene>
<organism evidence="2 3">
    <name type="scientific">Aspergillus luchuensis (strain CBS 106.47)</name>
    <dbReference type="NCBI Taxonomy" id="1137211"/>
    <lineage>
        <taxon>Eukaryota</taxon>
        <taxon>Fungi</taxon>
        <taxon>Dikarya</taxon>
        <taxon>Ascomycota</taxon>
        <taxon>Pezizomycotina</taxon>
        <taxon>Eurotiomycetes</taxon>
        <taxon>Eurotiomycetidae</taxon>
        <taxon>Eurotiales</taxon>
        <taxon>Aspergillaceae</taxon>
        <taxon>Aspergillus</taxon>
        <taxon>Aspergillus subgen. Circumdati</taxon>
    </lineage>
</organism>
<dbReference type="Proteomes" id="UP000184063">
    <property type="component" value="Unassembled WGS sequence"/>
</dbReference>
<dbReference type="VEuPathDB" id="FungiDB:ASPFODRAFT_39189"/>
<proteinExistence type="predicted"/>
<reference evidence="3" key="1">
    <citation type="journal article" date="2017" name="Genome Biol.">
        <title>Comparative genomics reveals high biological diversity and specific adaptations in the industrially and medically important fungal genus Aspergillus.</title>
        <authorList>
            <person name="de Vries R.P."/>
            <person name="Riley R."/>
            <person name="Wiebenga A."/>
            <person name="Aguilar-Osorio G."/>
            <person name="Amillis S."/>
            <person name="Uchima C.A."/>
            <person name="Anderluh G."/>
            <person name="Asadollahi M."/>
            <person name="Askin M."/>
            <person name="Barry K."/>
            <person name="Battaglia E."/>
            <person name="Bayram O."/>
            <person name="Benocci T."/>
            <person name="Braus-Stromeyer S.A."/>
            <person name="Caldana C."/>
            <person name="Canovas D."/>
            <person name="Cerqueira G.C."/>
            <person name="Chen F."/>
            <person name="Chen W."/>
            <person name="Choi C."/>
            <person name="Clum A."/>
            <person name="Dos Santos R.A."/>
            <person name="Damasio A.R."/>
            <person name="Diallinas G."/>
            <person name="Emri T."/>
            <person name="Fekete E."/>
            <person name="Flipphi M."/>
            <person name="Freyberg S."/>
            <person name="Gallo A."/>
            <person name="Gournas C."/>
            <person name="Habgood R."/>
            <person name="Hainaut M."/>
            <person name="Harispe M.L."/>
            <person name="Henrissat B."/>
            <person name="Hilden K.S."/>
            <person name="Hope R."/>
            <person name="Hossain A."/>
            <person name="Karabika E."/>
            <person name="Karaffa L."/>
            <person name="Karanyi Z."/>
            <person name="Krasevec N."/>
            <person name="Kuo A."/>
            <person name="Kusch H."/>
            <person name="LaButti K."/>
            <person name="Lagendijk E.L."/>
            <person name="Lapidus A."/>
            <person name="Levasseur A."/>
            <person name="Lindquist E."/>
            <person name="Lipzen A."/>
            <person name="Logrieco A.F."/>
            <person name="MacCabe A."/>
            <person name="Maekelae M.R."/>
            <person name="Malavazi I."/>
            <person name="Melin P."/>
            <person name="Meyer V."/>
            <person name="Mielnichuk N."/>
            <person name="Miskei M."/>
            <person name="Molnar A.P."/>
            <person name="Mule G."/>
            <person name="Ngan C.Y."/>
            <person name="Orejas M."/>
            <person name="Orosz E."/>
            <person name="Ouedraogo J.P."/>
            <person name="Overkamp K.M."/>
            <person name="Park H.-S."/>
            <person name="Perrone G."/>
            <person name="Piumi F."/>
            <person name="Punt P.J."/>
            <person name="Ram A.F."/>
            <person name="Ramon A."/>
            <person name="Rauscher S."/>
            <person name="Record E."/>
            <person name="Riano-Pachon D.M."/>
            <person name="Robert V."/>
            <person name="Roehrig J."/>
            <person name="Ruller R."/>
            <person name="Salamov A."/>
            <person name="Salih N.S."/>
            <person name="Samson R.A."/>
            <person name="Sandor E."/>
            <person name="Sanguinetti M."/>
            <person name="Schuetze T."/>
            <person name="Sepcic K."/>
            <person name="Shelest E."/>
            <person name="Sherlock G."/>
            <person name="Sophianopoulou V."/>
            <person name="Squina F.M."/>
            <person name="Sun H."/>
            <person name="Susca A."/>
            <person name="Todd R.B."/>
            <person name="Tsang A."/>
            <person name="Unkles S.E."/>
            <person name="van de Wiele N."/>
            <person name="van Rossen-Uffink D."/>
            <person name="Oliveira J.V."/>
            <person name="Vesth T.C."/>
            <person name="Visser J."/>
            <person name="Yu J.-H."/>
            <person name="Zhou M."/>
            <person name="Andersen M.R."/>
            <person name="Archer D.B."/>
            <person name="Baker S.E."/>
            <person name="Benoit I."/>
            <person name="Brakhage A.A."/>
            <person name="Braus G.H."/>
            <person name="Fischer R."/>
            <person name="Frisvad J.C."/>
            <person name="Goldman G.H."/>
            <person name="Houbraken J."/>
            <person name="Oakley B."/>
            <person name="Pocsi I."/>
            <person name="Scazzocchio C."/>
            <person name="Seiboth B."/>
            <person name="vanKuyk P.A."/>
            <person name="Wortman J."/>
            <person name="Dyer P.S."/>
            <person name="Grigoriev I.V."/>
        </authorList>
    </citation>
    <scope>NUCLEOTIDE SEQUENCE [LARGE SCALE GENOMIC DNA]</scope>
    <source>
        <strain evidence="3">CBS 106.47</strain>
    </source>
</reference>
<keyword evidence="1" id="KW-1133">Transmembrane helix</keyword>
<accession>A0A1M3TZ02</accession>
<dbReference type="AlphaFoldDB" id="A0A1M3TZ02"/>
<evidence type="ECO:0000313" key="2">
    <source>
        <dbReference type="EMBL" id="OJZ91983.1"/>
    </source>
</evidence>
<name>A0A1M3TZ02_ASPLC</name>
<evidence type="ECO:0000256" key="1">
    <source>
        <dbReference type="SAM" id="Phobius"/>
    </source>
</evidence>
<feature type="transmembrane region" description="Helical" evidence="1">
    <location>
        <begin position="12"/>
        <end position="31"/>
    </location>
</feature>